<evidence type="ECO:0000313" key="2">
    <source>
        <dbReference type="Proteomes" id="UP001596002"/>
    </source>
</evidence>
<evidence type="ECO:0000313" key="1">
    <source>
        <dbReference type="EMBL" id="MFC4767995.1"/>
    </source>
</evidence>
<organism evidence="1 2">
    <name type="scientific">Effusibacillus consociatus</name>
    <dbReference type="NCBI Taxonomy" id="1117041"/>
    <lineage>
        <taxon>Bacteria</taxon>
        <taxon>Bacillati</taxon>
        <taxon>Bacillota</taxon>
        <taxon>Bacilli</taxon>
        <taxon>Bacillales</taxon>
        <taxon>Alicyclobacillaceae</taxon>
        <taxon>Effusibacillus</taxon>
    </lineage>
</organism>
<proteinExistence type="predicted"/>
<name>A0ABV9Q1K0_9BACL</name>
<dbReference type="EMBL" id="JBHSHC010000096">
    <property type="protein sequence ID" value="MFC4767995.1"/>
    <property type="molecule type" value="Genomic_DNA"/>
</dbReference>
<keyword evidence="2" id="KW-1185">Reference proteome</keyword>
<dbReference type="Proteomes" id="UP001596002">
    <property type="component" value="Unassembled WGS sequence"/>
</dbReference>
<sequence length="169" mass="19110">MVELKEKEKAVQTRIQAGIAAGFATQCEKAGFTQKQILNRMIVLFNELGPSMLTDTLLDETMEMGGELKAVQTRIQTGIAIEFAAKCEQAGFTQKQILNRMIMLFNQLGTSLFEGQSFAEQSIEETAASMEQEAFDQEADFMEAFDQESSHVPWFEIHPFGMEFRLRHV</sequence>
<gene>
    <name evidence="1" type="ORF">ACFO8Q_11600</name>
</gene>
<accession>A0ABV9Q1K0</accession>
<protein>
    <submittedName>
        <fullName evidence="1">Uncharacterized protein</fullName>
    </submittedName>
</protein>
<comment type="caution">
    <text evidence="1">The sequence shown here is derived from an EMBL/GenBank/DDBJ whole genome shotgun (WGS) entry which is preliminary data.</text>
</comment>
<reference evidence="2" key="1">
    <citation type="journal article" date="2019" name="Int. J. Syst. Evol. Microbiol.">
        <title>The Global Catalogue of Microorganisms (GCM) 10K type strain sequencing project: providing services to taxonomists for standard genome sequencing and annotation.</title>
        <authorList>
            <consortium name="The Broad Institute Genomics Platform"/>
            <consortium name="The Broad Institute Genome Sequencing Center for Infectious Disease"/>
            <person name="Wu L."/>
            <person name="Ma J."/>
        </authorList>
    </citation>
    <scope>NUCLEOTIDE SEQUENCE [LARGE SCALE GENOMIC DNA]</scope>
    <source>
        <strain evidence="2">WYCCWR 12678</strain>
    </source>
</reference>